<comment type="caution">
    <text evidence="2">The sequence shown here is derived from an EMBL/GenBank/DDBJ whole genome shotgun (WGS) entry which is preliminary data.</text>
</comment>
<name>A0A6L2LPQ2_TANCI</name>
<organism evidence="2">
    <name type="scientific">Tanacetum cinerariifolium</name>
    <name type="common">Dalmatian daisy</name>
    <name type="synonym">Chrysanthemum cinerariifolium</name>
    <dbReference type="NCBI Taxonomy" id="118510"/>
    <lineage>
        <taxon>Eukaryota</taxon>
        <taxon>Viridiplantae</taxon>
        <taxon>Streptophyta</taxon>
        <taxon>Embryophyta</taxon>
        <taxon>Tracheophyta</taxon>
        <taxon>Spermatophyta</taxon>
        <taxon>Magnoliopsida</taxon>
        <taxon>eudicotyledons</taxon>
        <taxon>Gunneridae</taxon>
        <taxon>Pentapetalae</taxon>
        <taxon>asterids</taxon>
        <taxon>campanulids</taxon>
        <taxon>Asterales</taxon>
        <taxon>Asteraceae</taxon>
        <taxon>Asteroideae</taxon>
        <taxon>Anthemideae</taxon>
        <taxon>Anthemidinae</taxon>
        <taxon>Tanacetum</taxon>
    </lineage>
</organism>
<feature type="coiled-coil region" evidence="1">
    <location>
        <begin position="319"/>
        <end position="346"/>
    </location>
</feature>
<dbReference type="AlphaFoldDB" id="A0A6L2LPQ2"/>
<feature type="coiled-coil region" evidence="1">
    <location>
        <begin position="4"/>
        <end position="45"/>
    </location>
</feature>
<protein>
    <submittedName>
        <fullName evidence="2">Uncharacterized protein</fullName>
    </submittedName>
</protein>
<dbReference type="EMBL" id="BKCJ010004648">
    <property type="protein sequence ID" value="GEU62284.1"/>
    <property type="molecule type" value="Genomic_DNA"/>
</dbReference>
<accession>A0A6L2LPQ2</accession>
<gene>
    <name evidence="2" type="ORF">Tci_034262</name>
</gene>
<sequence length="477" mass="55336">MALLNQLLETCTTLTKKVGDLEQDKIAQAIEITKLKQRVRRLEKKKKLKASGLKRLRNVGTVTPLFVKKTSRHNLGVISKHSKFDGKADEGFLVGYSISSKAFRVNFLENQPNVVGSSPAWLFDIDTLTQSMSYQTVSTGSKDPQNTDADATFKVKEPKRMHLNRGKLLNWMQIRMSLWRKLMLKFRRVTTATTLIIAAPIPKASAPRRRRSVIIHDHEEAATASLSIQSEIEHDEAFVRELEAELNANINWNEVIEQVKRKEKQDNTVMRYQALKRKPVTKAHVRKNMMVYLKNMAGFKMDFFKEEESKLSKRNGENLEQEAAKKQKIDEEVEELKTHLQIVSNDEDDVYTEATPLYLKVPVVDYQIYTEHNKPYYKIIRSYGTHQLFLSFISLLRNFDKEDLEMLWKIIQERFAFSEPKNFLNDFLLNTFKTMFEKPNVEASIRRNQSARYGLAKVRSWKLLESCGVHIITLTTT</sequence>
<evidence type="ECO:0000313" key="2">
    <source>
        <dbReference type="EMBL" id="GEU62284.1"/>
    </source>
</evidence>
<reference evidence="2" key="1">
    <citation type="journal article" date="2019" name="Sci. Rep.">
        <title>Draft genome of Tanacetum cinerariifolium, the natural source of mosquito coil.</title>
        <authorList>
            <person name="Yamashiro T."/>
            <person name="Shiraishi A."/>
            <person name="Satake H."/>
            <person name="Nakayama K."/>
        </authorList>
    </citation>
    <scope>NUCLEOTIDE SEQUENCE</scope>
</reference>
<proteinExistence type="predicted"/>
<evidence type="ECO:0000256" key="1">
    <source>
        <dbReference type="SAM" id="Coils"/>
    </source>
</evidence>
<keyword evidence="1" id="KW-0175">Coiled coil</keyword>